<feature type="region of interest" description="Disordered" evidence="2">
    <location>
        <begin position="1"/>
        <end position="23"/>
    </location>
</feature>
<reference evidence="4 5" key="2">
    <citation type="journal article" date="2012" name="PLoS Pathog.">
        <title>Diverse lifestyles and strategies of plant pathogenesis encoded in the genomes of eighteen Dothideomycetes fungi.</title>
        <authorList>
            <person name="Ohm R.A."/>
            <person name="Feau N."/>
            <person name="Henrissat B."/>
            <person name="Schoch C.L."/>
            <person name="Horwitz B.A."/>
            <person name="Barry K.W."/>
            <person name="Condon B.J."/>
            <person name="Copeland A.C."/>
            <person name="Dhillon B."/>
            <person name="Glaser F."/>
            <person name="Hesse C.N."/>
            <person name="Kosti I."/>
            <person name="LaButti K."/>
            <person name="Lindquist E.A."/>
            <person name="Lucas S."/>
            <person name="Salamov A.A."/>
            <person name="Bradshaw R.E."/>
            <person name="Ciuffetti L."/>
            <person name="Hamelin R.C."/>
            <person name="Kema G.H.J."/>
            <person name="Lawrence C."/>
            <person name="Scott J.A."/>
            <person name="Spatafora J.W."/>
            <person name="Turgeon B.G."/>
            <person name="de Wit P.J.G.M."/>
            <person name="Zhong S."/>
            <person name="Goodwin S.B."/>
            <person name="Grigoriev I.V."/>
        </authorList>
    </citation>
    <scope>NUCLEOTIDE SEQUENCE [LARGE SCALE GENOMIC DNA]</scope>
    <source>
        <strain evidence="5">NZE10 / CBS 128990</strain>
    </source>
</reference>
<keyword evidence="5" id="KW-1185">Reference proteome</keyword>
<gene>
    <name evidence="4" type="ORF">DOTSEDRAFT_68463</name>
</gene>
<keyword evidence="1" id="KW-0175">Coiled coil</keyword>
<sequence length="443" mass="48169">MSKRKRDSDADEDDAPVATDFRQQRQIAATFEDSAKQLARAFKAGKGFERQKLGRRKKNAVAAKDEKDVERIDAEVAALKTLDNTLAAEHYLAKSLLKIKAVATSPNLPPDLHKPKPLASDTASLNVNARLCNSNPVKEAFPTAIAAVKREFGIKEDSKAPAKKRRARAKDYENSNRGRSVSVDCEGDGGLRVASLLRLRAQDISEDETGAHDSSEDSGDDLGQYRGRLGSSDDEDLDGVSDIADLERRLMAEGISQKTGTSKAGNYGHGATVSLSEVSDDESEVEQRPKKAVAPKKSSFIPSLTMGGYISGSGSDLESDVDVAPKKNRRGQRARQKIWEQKYGSRATHLQNEQRKQGWDPKRGAVDSDRGGRFGKNKGNGANSMALGKDRRVAGQSDSIAEAKQKPRKDDSGPLHPSWEAAKRAKEKKAAPVAFQGKKISFD</sequence>
<protein>
    <recommendedName>
        <fullName evidence="3">Bud22 domain-containing protein</fullName>
    </recommendedName>
</protein>
<evidence type="ECO:0000256" key="2">
    <source>
        <dbReference type="SAM" id="MobiDB-lite"/>
    </source>
</evidence>
<feature type="compositionally biased region" description="Basic and acidic residues" evidence="2">
    <location>
        <begin position="421"/>
        <end position="430"/>
    </location>
</feature>
<reference evidence="5" key="1">
    <citation type="journal article" date="2012" name="PLoS Genet.">
        <title>The genomes of the fungal plant pathogens Cladosporium fulvum and Dothistroma septosporum reveal adaptation to different hosts and lifestyles but also signatures of common ancestry.</title>
        <authorList>
            <person name="de Wit P.J.G.M."/>
            <person name="van der Burgt A."/>
            <person name="Oekmen B."/>
            <person name="Stergiopoulos I."/>
            <person name="Abd-Elsalam K.A."/>
            <person name="Aerts A.L."/>
            <person name="Bahkali A.H."/>
            <person name="Beenen H.G."/>
            <person name="Chettri P."/>
            <person name="Cox M.P."/>
            <person name="Datema E."/>
            <person name="de Vries R.P."/>
            <person name="Dhillon B."/>
            <person name="Ganley A.R."/>
            <person name="Griffiths S.A."/>
            <person name="Guo Y."/>
            <person name="Hamelin R.C."/>
            <person name="Henrissat B."/>
            <person name="Kabir M.S."/>
            <person name="Jashni M.K."/>
            <person name="Kema G."/>
            <person name="Klaubauf S."/>
            <person name="Lapidus A."/>
            <person name="Levasseur A."/>
            <person name="Lindquist E."/>
            <person name="Mehrabi R."/>
            <person name="Ohm R.A."/>
            <person name="Owen T.J."/>
            <person name="Salamov A."/>
            <person name="Schwelm A."/>
            <person name="Schijlen E."/>
            <person name="Sun H."/>
            <person name="van den Burg H.A."/>
            <person name="van Ham R.C.H.J."/>
            <person name="Zhang S."/>
            <person name="Goodwin S.B."/>
            <person name="Grigoriev I.V."/>
            <person name="Collemare J."/>
            <person name="Bradshaw R.E."/>
        </authorList>
    </citation>
    <scope>NUCLEOTIDE SEQUENCE [LARGE SCALE GENOMIC DNA]</scope>
    <source>
        <strain evidence="5">NZE10 / CBS 128990</strain>
    </source>
</reference>
<evidence type="ECO:0000259" key="3">
    <source>
        <dbReference type="Pfam" id="PF09073"/>
    </source>
</evidence>
<dbReference type="OrthoDB" id="3364872at2759"/>
<feature type="region of interest" description="Disordered" evidence="2">
    <location>
        <begin position="206"/>
        <end position="241"/>
    </location>
</feature>
<accession>N1Q1Z2</accession>
<dbReference type="STRING" id="675120.N1Q1Z2"/>
<dbReference type="AlphaFoldDB" id="N1Q1Z2"/>
<dbReference type="OMA" id="ALWEKKF"/>
<feature type="region of interest" description="Disordered" evidence="2">
    <location>
        <begin position="254"/>
        <end position="443"/>
    </location>
</feature>
<dbReference type="Pfam" id="PF09073">
    <property type="entry name" value="BUD22"/>
    <property type="match status" value="1"/>
</dbReference>
<dbReference type="HOGENOM" id="CLU_029647_0_0_1"/>
<dbReference type="GO" id="GO:0030490">
    <property type="term" value="P:maturation of SSU-rRNA"/>
    <property type="evidence" value="ECO:0007669"/>
    <property type="project" value="TreeGrafter"/>
</dbReference>
<proteinExistence type="predicted"/>
<dbReference type="Proteomes" id="UP000016933">
    <property type="component" value="Unassembled WGS sequence"/>
</dbReference>
<dbReference type="EMBL" id="KB446535">
    <property type="protein sequence ID" value="EME49697.1"/>
    <property type="molecule type" value="Genomic_DNA"/>
</dbReference>
<evidence type="ECO:0000313" key="5">
    <source>
        <dbReference type="Proteomes" id="UP000016933"/>
    </source>
</evidence>
<organism evidence="4 5">
    <name type="scientific">Dothistroma septosporum (strain NZE10 / CBS 128990)</name>
    <name type="common">Red band needle blight fungus</name>
    <name type="synonym">Mycosphaerella pini</name>
    <dbReference type="NCBI Taxonomy" id="675120"/>
    <lineage>
        <taxon>Eukaryota</taxon>
        <taxon>Fungi</taxon>
        <taxon>Dikarya</taxon>
        <taxon>Ascomycota</taxon>
        <taxon>Pezizomycotina</taxon>
        <taxon>Dothideomycetes</taxon>
        <taxon>Dothideomycetidae</taxon>
        <taxon>Mycosphaerellales</taxon>
        <taxon>Mycosphaerellaceae</taxon>
        <taxon>Dothistroma</taxon>
    </lineage>
</organism>
<dbReference type="PANTHER" id="PTHR23325:SF1">
    <property type="entry name" value="SERUM RESPONSE FACTOR-BINDING PROTEIN 1"/>
    <property type="match status" value="1"/>
</dbReference>
<dbReference type="GO" id="GO:0005634">
    <property type="term" value="C:nucleus"/>
    <property type="evidence" value="ECO:0007669"/>
    <property type="project" value="TreeGrafter"/>
</dbReference>
<dbReference type="GO" id="GO:0030686">
    <property type="term" value="C:90S preribosome"/>
    <property type="evidence" value="ECO:0007669"/>
    <property type="project" value="TreeGrafter"/>
</dbReference>
<dbReference type="PANTHER" id="PTHR23325">
    <property type="entry name" value="SERUM RESPONSE FACTOR-BINDING"/>
    <property type="match status" value="1"/>
</dbReference>
<dbReference type="InterPro" id="IPR037393">
    <property type="entry name" value="Bud22/SRFB1"/>
</dbReference>
<feature type="compositionally biased region" description="Basic and acidic residues" evidence="2">
    <location>
        <begin position="352"/>
        <end position="372"/>
    </location>
</feature>
<feature type="region of interest" description="Disordered" evidence="2">
    <location>
        <begin position="156"/>
        <end position="185"/>
    </location>
</feature>
<feature type="domain" description="Bud22" evidence="3">
    <location>
        <begin position="32"/>
        <end position="443"/>
    </location>
</feature>
<evidence type="ECO:0000313" key="4">
    <source>
        <dbReference type="EMBL" id="EME49697.1"/>
    </source>
</evidence>
<evidence type="ECO:0000256" key="1">
    <source>
        <dbReference type="ARBA" id="ARBA00023054"/>
    </source>
</evidence>
<dbReference type="eggNOG" id="ENOG502S6Z4">
    <property type="taxonomic scope" value="Eukaryota"/>
</dbReference>
<dbReference type="InterPro" id="IPR015158">
    <property type="entry name" value="Bud22_dom"/>
</dbReference>
<feature type="compositionally biased region" description="Basic and acidic residues" evidence="2">
    <location>
        <begin position="401"/>
        <end position="413"/>
    </location>
</feature>
<name>N1Q1Z2_DOTSN</name>
<feature type="compositionally biased region" description="Basic residues" evidence="2">
    <location>
        <begin position="326"/>
        <end position="336"/>
    </location>
</feature>